<dbReference type="Proteomes" id="UP001203423">
    <property type="component" value="Unassembled WGS sequence"/>
</dbReference>
<keyword evidence="1" id="KW-0732">Signal</keyword>
<accession>A0ABT0LIG1</accession>
<protein>
    <recommendedName>
        <fullName evidence="4">DUF2066 domain-containing protein</fullName>
    </recommendedName>
</protein>
<organism evidence="2 3">
    <name type="scientific">Shewanella surugensis</name>
    <dbReference type="NCBI Taxonomy" id="212020"/>
    <lineage>
        <taxon>Bacteria</taxon>
        <taxon>Pseudomonadati</taxon>
        <taxon>Pseudomonadota</taxon>
        <taxon>Gammaproteobacteria</taxon>
        <taxon>Alteromonadales</taxon>
        <taxon>Shewanellaceae</taxon>
        <taxon>Shewanella</taxon>
    </lineage>
</organism>
<dbReference type="EMBL" id="JAKIKS010000167">
    <property type="protein sequence ID" value="MCL1127501.1"/>
    <property type="molecule type" value="Genomic_DNA"/>
</dbReference>
<feature type="chain" id="PRO_5046073838" description="DUF2066 domain-containing protein" evidence="1">
    <location>
        <begin position="29"/>
        <end position="217"/>
    </location>
</feature>
<reference evidence="2 3" key="1">
    <citation type="submission" date="2022-01" db="EMBL/GenBank/DDBJ databases">
        <title>Whole genome-based taxonomy of the Shewanellaceae.</title>
        <authorList>
            <person name="Martin-Rodriguez A.J."/>
        </authorList>
    </citation>
    <scope>NUCLEOTIDE SEQUENCE [LARGE SCALE GENOMIC DNA]</scope>
    <source>
        <strain evidence="2 3">DSM 17177</strain>
    </source>
</reference>
<comment type="caution">
    <text evidence="2">The sequence shown here is derived from an EMBL/GenBank/DDBJ whole genome shotgun (WGS) entry which is preliminary data.</text>
</comment>
<name>A0ABT0LIG1_9GAMM</name>
<sequence>MLKHIKTTITSIAVGCLFTLALPISAFANDDIDQNLQRWLVQATIIPGSEDVLQERLYLANAADQQRRDDGIQEDLALVAADRSTAWIVLRAGSEETLQDIFATMPLNDYQTYIWTLIRNDPPINVANNDINQNLKRWFVQATRSDLGLQGRLHLPNPADQQLIADRIIEDLPYIAEDRSTAWIVLRAESEETLQDIIATTDYRTYSWTLILNEEEN</sequence>
<evidence type="ECO:0000256" key="1">
    <source>
        <dbReference type="SAM" id="SignalP"/>
    </source>
</evidence>
<evidence type="ECO:0000313" key="2">
    <source>
        <dbReference type="EMBL" id="MCL1127501.1"/>
    </source>
</evidence>
<feature type="signal peptide" evidence="1">
    <location>
        <begin position="1"/>
        <end position="28"/>
    </location>
</feature>
<proteinExistence type="predicted"/>
<evidence type="ECO:0000313" key="3">
    <source>
        <dbReference type="Proteomes" id="UP001203423"/>
    </source>
</evidence>
<gene>
    <name evidence="2" type="ORF">L2764_24255</name>
</gene>
<keyword evidence="3" id="KW-1185">Reference proteome</keyword>
<evidence type="ECO:0008006" key="4">
    <source>
        <dbReference type="Google" id="ProtNLM"/>
    </source>
</evidence>
<dbReference type="RefSeq" id="WP_248942941.1">
    <property type="nucleotide sequence ID" value="NZ_JAKIKS010000167.1"/>
</dbReference>